<protein>
    <recommendedName>
        <fullName evidence="3">F-box domain-containing protein</fullName>
    </recommendedName>
</protein>
<proteinExistence type="predicted"/>
<gene>
    <name evidence="1" type="ORF">Glove_364g73</name>
</gene>
<evidence type="ECO:0000313" key="2">
    <source>
        <dbReference type="Proteomes" id="UP000266861"/>
    </source>
</evidence>
<dbReference type="EMBL" id="PQFF01000330">
    <property type="protein sequence ID" value="RHZ59373.1"/>
    <property type="molecule type" value="Genomic_DNA"/>
</dbReference>
<dbReference type="AlphaFoldDB" id="A0A397HDI1"/>
<dbReference type="OrthoDB" id="2420498at2759"/>
<dbReference type="Proteomes" id="UP000266861">
    <property type="component" value="Unassembled WGS sequence"/>
</dbReference>
<reference evidence="1 2" key="1">
    <citation type="submission" date="2018-08" db="EMBL/GenBank/DDBJ databases">
        <title>Genome and evolution of the arbuscular mycorrhizal fungus Diversispora epigaea (formerly Glomus versiforme) and its bacterial endosymbionts.</title>
        <authorList>
            <person name="Sun X."/>
            <person name="Fei Z."/>
            <person name="Harrison M."/>
        </authorList>
    </citation>
    <scope>NUCLEOTIDE SEQUENCE [LARGE SCALE GENOMIC DNA]</scope>
    <source>
        <strain evidence="1 2">IT104</strain>
    </source>
</reference>
<sequence>MHTYNPLIILDTIAEIVQKLSLEDLNKFCWINRTWYKEIQHKLRKRWEIHMLKGYKLGLGRDKKMSEAQEKYLDEELQEYMVWGLKLKYQEKLLESAKKQVEIEKYMLVNGMINKSKKEIVKYNIQQIAEEIIPWDTIEDWDLAELEE</sequence>
<organism evidence="1 2">
    <name type="scientific">Diversispora epigaea</name>
    <dbReference type="NCBI Taxonomy" id="1348612"/>
    <lineage>
        <taxon>Eukaryota</taxon>
        <taxon>Fungi</taxon>
        <taxon>Fungi incertae sedis</taxon>
        <taxon>Mucoromycota</taxon>
        <taxon>Glomeromycotina</taxon>
        <taxon>Glomeromycetes</taxon>
        <taxon>Diversisporales</taxon>
        <taxon>Diversisporaceae</taxon>
        <taxon>Diversispora</taxon>
    </lineage>
</organism>
<evidence type="ECO:0000313" key="1">
    <source>
        <dbReference type="EMBL" id="RHZ59373.1"/>
    </source>
</evidence>
<name>A0A397HDI1_9GLOM</name>
<evidence type="ECO:0008006" key="3">
    <source>
        <dbReference type="Google" id="ProtNLM"/>
    </source>
</evidence>
<accession>A0A397HDI1</accession>
<keyword evidence="2" id="KW-1185">Reference proteome</keyword>
<comment type="caution">
    <text evidence="1">The sequence shown here is derived from an EMBL/GenBank/DDBJ whole genome shotgun (WGS) entry which is preliminary data.</text>
</comment>